<accession>A0A9D3MU36</accession>
<feature type="region of interest" description="Disordered" evidence="1">
    <location>
        <begin position="191"/>
        <end position="559"/>
    </location>
</feature>
<gene>
    <name evidence="3" type="ORF">ANANG_G00042810</name>
</gene>
<dbReference type="PANTHER" id="PTHR22443">
    <property type="entry name" value="NON-SPECIFIC LETHAL 1, ISOFORM M"/>
    <property type="match status" value="1"/>
</dbReference>
<dbReference type="GO" id="GO:0044545">
    <property type="term" value="C:NSL complex"/>
    <property type="evidence" value="ECO:0007669"/>
    <property type="project" value="TreeGrafter"/>
</dbReference>
<evidence type="ECO:0000313" key="3">
    <source>
        <dbReference type="EMBL" id="KAG5854897.1"/>
    </source>
</evidence>
<dbReference type="SMART" id="SM01300">
    <property type="entry name" value="PEHE"/>
    <property type="match status" value="1"/>
</dbReference>
<feature type="region of interest" description="Disordered" evidence="1">
    <location>
        <begin position="638"/>
        <end position="771"/>
    </location>
</feature>
<feature type="compositionally biased region" description="Low complexity" evidence="1">
    <location>
        <begin position="408"/>
        <end position="468"/>
    </location>
</feature>
<feature type="compositionally biased region" description="Basic and acidic residues" evidence="1">
    <location>
        <begin position="733"/>
        <end position="742"/>
    </location>
</feature>
<evidence type="ECO:0000313" key="4">
    <source>
        <dbReference type="Proteomes" id="UP001044222"/>
    </source>
</evidence>
<proteinExistence type="predicted"/>
<evidence type="ECO:0000256" key="1">
    <source>
        <dbReference type="SAM" id="MobiDB-lite"/>
    </source>
</evidence>
<dbReference type="PROSITE" id="PS52052">
    <property type="entry name" value="PEHE"/>
    <property type="match status" value="1"/>
</dbReference>
<feature type="compositionally biased region" description="Low complexity" evidence="1">
    <location>
        <begin position="719"/>
        <end position="732"/>
    </location>
</feature>
<dbReference type="PANTHER" id="PTHR22443:SF19">
    <property type="entry name" value="KAT8 REGULATORY NSL COMPLEX SUBUNIT 1-RELATED"/>
    <property type="match status" value="1"/>
</dbReference>
<feature type="compositionally biased region" description="Low complexity" evidence="1">
    <location>
        <begin position="353"/>
        <end position="369"/>
    </location>
</feature>
<feature type="compositionally biased region" description="Basic residues" evidence="1">
    <location>
        <begin position="291"/>
        <end position="304"/>
    </location>
</feature>
<dbReference type="Pfam" id="PF15275">
    <property type="entry name" value="PEHE"/>
    <property type="match status" value="1"/>
</dbReference>
<organism evidence="3 4">
    <name type="scientific">Anguilla anguilla</name>
    <name type="common">European freshwater eel</name>
    <name type="synonym">Muraena anguilla</name>
    <dbReference type="NCBI Taxonomy" id="7936"/>
    <lineage>
        <taxon>Eukaryota</taxon>
        <taxon>Metazoa</taxon>
        <taxon>Chordata</taxon>
        <taxon>Craniata</taxon>
        <taxon>Vertebrata</taxon>
        <taxon>Euteleostomi</taxon>
        <taxon>Actinopterygii</taxon>
        <taxon>Neopterygii</taxon>
        <taxon>Teleostei</taxon>
        <taxon>Anguilliformes</taxon>
        <taxon>Anguillidae</taxon>
        <taxon>Anguilla</taxon>
    </lineage>
</organism>
<name>A0A9D3MU36_ANGAN</name>
<dbReference type="EMBL" id="JAFIRN010000002">
    <property type="protein sequence ID" value="KAG5854897.1"/>
    <property type="molecule type" value="Genomic_DNA"/>
</dbReference>
<feature type="compositionally biased region" description="Pro residues" evidence="1">
    <location>
        <begin position="762"/>
        <end position="771"/>
    </location>
</feature>
<comment type="caution">
    <text evidence="3">The sequence shown here is derived from an EMBL/GenBank/DDBJ whole genome shotgun (WGS) entry which is preliminary data.</text>
</comment>
<evidence type="ECO:0000259" key="2">
    <source>
        <dbReference type="PROSITE" id="PS52052"/>
    </source>
</evidence>
<sequence length="771" mass="83778">MKTRSCREPFVLSAGRRAPVGCEGEGGDPVPLGLSLFRSWGQTARPVPSPAAPQRVRDRQSCPSVAALQSATSLRARCPAQRSISCLVGAAWFCTEEFVFRKPRTSGFAAVPGRPSAGLTPVSTACLHPVRGQLQPQEHKPWRRAEGRYALERASIVSHWNWLQAHISDLEYRIRQQTDIYRQIRTNKGSLELGDSAPCEAPAEEAPEVKAEAAACQGTQDGGSEGAERAASPPQPRRRGGTLEGQRPRPARQRDDQQPPPRPARPRLVPEPRPGEQAGQKQRLAQPLPSPRRRHLRGRPHAPHPRLQEAEARPARRRRQPRPQGPEDPGAPLRLRRQPPVRHVRRPPPPAPSSRTSSPSWSGCPSWTPACTPSSPSRRRVHGPALPAGDEVALARQAPGEDQAPEEAVAQAQAVARRPPARPLLPVLLQRQTQARQLAPPRAQTLAPQDEAGEAAPGAPGGPLALQGGAAGPGPPPGAYDRGHGRKRPREHYPERTDANPKLCVDAGGPCSPLTGLHTPSHSPLVRQLSTSSEGSTPVGPGSQSATSTPQPIRRRRGESSFDINNIVIPMSVAATTRVEKLQYKEILTPSWREVDIFAKPIAEEDENVEIEDLTDTAFTQLHLPCEEQERSRWTWMASAPAKRRGSRSYKSLDGRTTPLLGGTTPSTPQPAEDTRCSTPDFTAEELTVQPWERRDFPLEEDPALEPAAEQGGPGEGPGRAPAAPPGAGLPRLQDRVGERARLAAPPPAPSNEQRRRRGHLPPNPPNTYWH</sequence>
<dbReference type="GO" id="GO:0035035">
    <property type="term" value="F:histone acetyltransferase binding"/>
    <property type="evidence" value="ECO:0007669"/>
    <property type="project" value="TreeGrafter"/>
</dbReference>
<feature type="compositionally biased region" description="Low complexity" evidence="1">
    <location>
        <begin position="655"/>
        <end position="667"/>
    </location>
</feature>
<dbReference type="InterPro" id="IPR026180">
    <property type="entry name" value="NSL1"/>
</dbReference>
<feature type="compositionally biased region" description="Basic residues" evidence="1">
    <location>
        <begin position="334"/>
        <end position="346"/>
    </location>
</feature>
<reference evidence="3" key="1">
    <citation type="submission" date="2021-01" db="EMBL/GenBank/DDBJ databases">
        <title>A chromosome-scale assembly of European eel, Anguilla anguilla.</title>
        <authorList>
            <person name="Henkel C."/>
            <person name="Jong-Raadsen S.A."/>
            <person name="Dufour S."/>
            <person name="Weltzien F.-A."/>
            <person name="Palstra A.P."/>
            <person name="Pelster B."/>
            <person name="Spaink H.P."/>
            <person name="Van Den Thillart G.E."/>
            <person name="Jansen H."/>
            <person name="Zahm M."/>
            <person name="Klopp C."/>
            <person name="Cedric C."/>
            <person name="Louis A."/>
            <person name="Berthelot C."/>
            <person name="Parey E."/>
            <person name="Roest Crollius H."/>
            <person name="Montfort J."/>
            <person name="Robinson-Rechavi M."/>
            <person name="Bucao C."/>
            <person name="Bouchez O."/>
            <person name="Gislard M."/>
            <person name="Lluch J."/>
            <person name="Milhes M."/>
            <person name="Lampietro C."/>
            <person name="Lopez Roques C."/>
            <person name="Donnadieu C."/>
            <person name="Braasch I."/>
            <person name="Desvignes T."/>
            <person name="Postlethwait J."/>
            <person name="Bobe J."/>
            <person name="Guiguen Y."/>
            <person name="Dirks R."/>
        </authorList>
    </citation>
    <scope>NUCLEOTIDE SEQUENCE</scope>
    <source>
        <strain evidence="3">Tag_6206</strain>
        <tissue evidence="3">Liver</tissue>
    </source>
</reference>
<dbReference type="InterPro" id="IPR029332">
    <property type="entry name" value="PEHE_dom"/>
</dbReference>
<dbReference type="Gene3D" id="6.10.250.3170">
    <property type="match status" value="1"/>
</dbReference>
<feature type="domain" description="PEHE" evidence="2">
    <location>
        <begin position="586"/>
        <end position="692"/>
    </location>
</feature>
<dbReference type="Proteomes" id="UP001044222">
    <property type="component" value="Unassembled WGS sequence"/>
</dbReference>
<feature type="compositionally biased region" description="Polar residues" evidence="1">
    <location>
        <begin position="518"/>
        <end position="551"/>
    </location>
</feature>
<dbReference type="AlphaFoldDB" id="A0A9D3MU36"/>
<keyword evidence="4" id="KW-1185">Reference proteome</keyword>
<protein>
    <recommendedName>
        <fullName evidence="2">PEHE domain-containing protein</fullName>
    </recommendedName>
</protein>